<dbReference type="HOGENOM" id="CLU_2015451_0_0_1"/>
<keyword evidence="3" id="KW-1185">Reference proteome</keyword>
<keyword evidence="1" id="KW-0472">Membrane</keyword>
<accession>A0A067TAM8</accession>
<dbReference type="EMBL" id="KL142379">
    <property type="protein sequence ID" value="KDR76033.1"/>
    <property type="molecule type" value="Genomic_DNA"/>
</dbReference>
<keyword evidence="1" id="KW-0812">Transmembrane</keyword>
<evidence type="ECO:0000256" key="1">
    <source>
        <dbReference type="SAM" id="Phobius"/>
    </source>
</evidence>
<reference evidence="3" key="1">
    <citation type="journal article" date="2014" name="Proc. Natl. Acad. Sci. U.S.A.">
        <title>Extensive sampling of basidiomycete genomes demonstrates inadequacy of the white-rot/brown-rot paradigm for wood decay fungi.</title>
        <authorList>
            <person name="Riley R."/>
            <person name="Salamov A.A."/>
            <person name="Brown D.W."/>
            <person name="Nagy L.G."/>
            <person name="Floudas D."/>
            <person name="Held B.W."/>
            <person name="Levasseur A."/>
            <person name="Lombard V."/>
            <person name="Morin E."/>
            <person name="Otillar R."/>
            <person name="Lindquist E.A."/>
            <person name="Sun H."/>
            <person name="LaButti K.M."/>
            <person name="Schmutz J."/>
            <person name="Jabbour D."/>
            <person name="Luo H."/>
            <person name="Baker S.E."/>
            <person name="Pisabarro A.G."/>
            <person name="Walton J.D."/>
            <person name="Blanchette R.A."/>
            <person name="Henrissat B."/>
            <person name="Martin F."/>
            <person name="Cullen D."/>
            <person name="Hibbett D.S."/>
            <person name="Grigoriev I.V."/>
        </authorList>
    </citation>
    <scope>NUCLEOTIDE SEQUENCE [LARGE SCALE GENOMIC DNA]</scope>
    <source>
        <strain evidence="3">CBS 339.88</strain>
    </source>
</reference>
<dbReference type="AlphaFoldDB" id="A0A067TAM8"/>
<feature type="transmembrane region" description="Helical" evidence="1">
    <location>
        <begin position="47"/>
        <end position="65"/>
    </location>
</feature>
<name>A0A067TAM8_GALM3</name>
<protein>
    <submittedName>
        <fullName evidence="2">Uncharacterized protein</fullName>
    </submittedName>
</protein>
<evidence type="ECO:0000313" key="2">
    <source>
        <dbReference type="EMBL" id="KDR76033.1"/>
    </source>
</evidence>
<dbReference type="Proteomes" id="UP000027222">
    <property type="component" value="Unassembled WGS sequence"/>
</dbReference>
<evidence type="ECO:0000313" key="3">
    <source>
        <dbReference type="Proteomes" id="UP000027222"/>
    </source>
</evidence>
<organism evidence="2 3">
    <name type="scientific">Galerina marginata (strain CBS 339.88)</name>
    <dbReference type="NCBI Taxonomy" id="685588"/>
    <lineage>
        <taxon>Eukaryota</taxon>
        <taxon>Fungi</taxon>
        <taxon>Dikarya</taxon>
        <taxon>Basidiomycota</taxon>
        <taxon>Agaricomycotina</taxon>
        <taxon>Agaricomycetes</taxon>
        <taxon>Agaricomycetidae</taxon>
        <taxon>Agaricales</taxon>
        <taxon>Agaricineae</taxon>
        <taxon>Strophariaceae</taxon>
        <taxon>Galerina</taxon>
    </lineage>
</organism>
<sequence>MALATNTNARKGCDASSEEANIRCLLAIPSSSPWKRSSGSNTAAHPSSIRVAGAAAVMLLLLVLARVRHSCHRSSSTTAAALLASGILWTQKAIAAWGGGIIGGVVINIGSGSRLRTSLSRRE</sequence>
<gene>
    <name evidence="2" type="ORF">GALMADRAFT_139786</name>
</gene>
<proteinExistence type="predicted"/>
<keyword evidence="1" id="KW-1133">Transmembrane helix</keyword>